<gene>
    <name evidence="2" type="ORF">HO133_004109</name>
</gene>
<comment type="caution">
    <text evidence="2">The sequence shown here is derived from an EMBL/GenBank/DDBJ whole genome shotgun (WGS) entry which is preliminary data.</text>
</comment>
<dbReference type="GeneID" id="59332518"/>
<evidence type="ECO:0000313" key="3">
    <source>
        <dbReference type="Proteomes" id="UP000593566"/>
    </source>
</evidence>
<sequence length="144" mass="16771">MAPHTESREAPPVYRCSDHHWHFIPHRDDYDLLTSPWYRWKVPQEEQTLFPSGTQVYVKGGGDGPFIVKRKMLSGFYALQTRLPDNRTATHCCMGRYNVEDYRLWREEELSRAPWGRKKEEMPPAYEASSSSSSGPPGYYLARS</sequence>
<evidence type="ECO:0000256" key="1">
    <source>
        <dbReference type="SAM" id="MobiDB-lite"/>
    </source>
</evidence>
<feature type="region of interest" description="Disordered" evidence="1">
    <location>
        <begin position="116"/>
        <end position="144"/>
    </location>
</feature>
<accession>A0A8H6CA31</accession>
<dbReference type="AlphaFoldDB" id="A0A8H6CA31"/>
<organism evidence="2 3">
    <name type="scientific">Letharia lupina</name>
    <dbReference type="NCBI Taxonomy" id="560253"/>
    <lineage>
        <taxon>Eukaryota</taxon>
        <taxon>Fungi</taxon>
        <taxon>Dikarya</taxon>
        <taxon>Ascomycota</taxon>
        <taxon>Pezizomycotina</taxon>
        <taxon>Lecanoromycetes</taxon>
        <taxon>OSLEUM clade</taxon>
        <taxon>Lecanoromycetidae</taxon>
        <taxon>Lecanorales</taxon>
        <taxon>Lecanorineae</taxon>
        <taxon>Parmeliaceae</taxon>
        <taxon>Letharia</taxon>
    </lineage>
</organism>
<dbReference type="RefSeq" id="XP_037149075.1">
    <property type="nucleotide sequence ID" value="XM_037295028.1"/>
</dbReference>
<protein>
    <submittedName>
        <fullName evidence="2">Uncharacterized protein</fullName>
    </submittedName>
</protein>
<reference evidence="2 3" key="1">
    <citation type="journal article" date="2020" name="Genomics">
        <title>Complete, high-quality genomes from long-read metagenomic sequencing of two wolf lichen thalli reveals enigmatic genome architecture.</title>
        <authorList>
            <person name="McKenzie S.K."/>
            <person name="Walston R.F."/>
            <person name="Allen J.L."/>
        </authorList>
    </citation>
    <scope>NUCLEOTIDE SEQUENCE [LARGE SCALE GENOMIC DNA]</scope>
    <source>
        <strain evidence="2">WasteWater1</strain>
    </source>
</reference>
<dbReference type="Proteomes" id="UP000593566">
    <property type="component" value="Unassembled WGS sequence"/>
</dbReference>
<keyword evidence="3" id="KW-1185">Reference proteome</keyword>
<proteinExistence type="predicted"/>
<evidence type="ECO:0000313" key="2">
    <source>
        <dbReference type="EMBL" id="KAF6219640.1"/>
    </source>
</evidence>
<dbReference type="EMBL" id="JACCJB010000019">
    <property type="protein sequence ID" value="KAF6219640.1"/>
    <property type="molecule type" value="Genomic_DNA"/>
</dbReference>
<name>A0A8H6CA31_9LECA</name>